<dbReference type="Pfam" id="PF04818">
    <property type="entry name" value="CID"/>
    <property type="match status" value="1"/>
</dbReference>
<evidence type="ECO:0000259" key="1">
    <source>
        <dbReference type="PROSITE" id="PS51391"/>
    </source>
</evidence>
<dbReference type="GO" id="GO:0006874">
    <property type="term" value="P:intracellular calcium ion homeostasis"/>
    <property type="evidence" value="ECO:0007669"/>
    <property type="project" value="TreeGrafter"/>
</dbReference>
<protein>
    <recommendedName>
        <fullName evidence="1">CID domain-containing protein</fullName>
    </recommendedName>
</protein>
<dbReference type="PROSITE" id="PS51391">
    <property type="entry name" value="CID"/>
    <property type="match status" value="1"/>
</dbReference>
<evidence type="ECO:0000313" key="2">
    <source>
        <dbReference type="EMBL" id="KAJ3177025.1"/>
    </source>
</evidence>
<dbReference type="InterPro" id="IPR008942">
    <property type="entry name" value="ENTH_VHS"/>
</dbReference>
<evidence type="ECO:0000313" key="3">
    <source>
        <dbReference type="Proteomes" id="UP001212152"/>
    </source>
</evidence>
<sequence length="164" mass="17747">MALPSEAAARLLSALAAQHSSSIPVTVAASPADRLIQAQSVLASELKSESAVTDLKTLLVALMADCSQKNIHAANKWVFRHCLAPEQYDALGKLFTAAAEAAAPHEWSRQLHMLYLINDVVFNTLARKMDWVNRALLPHLGSVVRCAYAAANGDSKKTEKIEKV</sequence>
<dbReference type="Gene3D" id="1.25.40.90">
    <property type="match status" value="1"/>
</dbReference>
<gene>
    <name evidence="2" type="ORF">HDU87_004741</name>
</gene>
<feature type="domain" description="CID" evidence="1">
    <location>
        <begin position="47"/>
        <end position="164"/>
    </location>
</feature>
<reference evidence="2" key="1">
    <citation type="submission" date="2020-05" db="EMBL/GenBank/DDBJ databases">
        <title>Phylogenomic resolution of chytrid fungi.</title>
        <authorList>
            <person name="Stajich J.E."/>
            <person name="Amses K."/>
            <person name="Simmons R."/>
            <person name="Seto K."/>
            <person name="Myers J."/>
            <person name="Bonds A."/>
            <person name="Quandt C.A."/>
            <person name="Barry K."/>
            <person name="Liu P."/>
            <person name="Grigoriev I."/>
            <person name="Longcore J.E."/>
            <person name="James T.Y."/>
        </authorList>
    </citation>
    <scope>NUCLEOTIDE SEQUENCE</scope>
    <source>
        <strain evidence="2">JEL0379</strain>
    </source>
</reference>
<dbReference type="Proteomes" id="UP001212152">
    <property type="component" value="Unassembled WGS sequence"/>
</dbReference>
<dbReference type="PANTHER" id="PTHR12323:SF0">
    <property type="entry name" value="CALCIUM HOMEOSTASIS ENDOPLASMIC RETICULUM PROTEIN"/>
    <property type="match status" value="1"/>
</dbReference>
<organism evidence="2 3">
    <name type="scientific">Geranomyces variabilis</name>
    <dbReference type="NCBI Taxonomy" id="109894"/>
    <lineage>
        <taxon>Eukaryota</taxon>
        <taxon>Fungi</taxon>
        <taxon>Fungi incertae sedis</taxon>
        <taxon>Chytridiomycota</taxon>
        <taxon>Chytridiomycota incertae sedis</taxon>
        <taxon>Chytridiomycetes</taxon>
        <taxon>Spizellomycetales</taxon>
        <taxon>Powellomycetaceae</taxon>
        <taxon>Geranomyces</taxon>
    </lineage>
</organism>
<name>A0AAD5TIH8_9FUNG</name>
<accession>A0AAD5TIH8</accession>
<comment type="caution">
    <text evidence="2">The sequence shown here is derived from an EMBL/GenBank/DDBJ whole genome shotgun (WGS) entry which is preliminary data.</text>
</comment>
<dbReference type="EMBL" id="JADGJQ010000036">
    <property type="protein sequence ID" value="KAJ3177025.1"/>
    <property type="molecule type" value="Genomic_DNA"/>
</dbReference>
<dbReference type="GO" id="GO:0048471">
    <property type="term" value="C:perinuclear region of cytoplasm"/>
    <property type="evidence" value="ECO:0007669"/>
    <property type="project" value="TreeGrafter"/>
</dbReference>
<dbReference type="InterPro" id="IPR006569">
    <property type="entry name" value="CID_dom"/>
</dbReference>
<proteinExistence type="predicted"/>
<keyword evidence="3" id="KW-1185">Reference proteome</keyword>
<dbReference type="AlphaFoldDB" id="A0AAD5TIH8"/>
<dbReference type="PANTHER" id="PTHR12323">
    <property type="entry name" value="SR-RELATED CTD ASSOCIATED FACTOR 6"/>
    <property type="match status" value="1"/>
</dbReference>